<dbReference type="PROSITE" id="PS00614">
    <property type="entry name" value="IGPS"/>
    <property type="match status" value="1"/>
</dbReference>
<comment type="catalytic activity">
    <reaction evidence="1">
        <text>1-(2-carboxyphenylamino)-1-deoxy-D-ribulose 5-phosphate + H(+) = (1S,2R)-1-C-(indol-3-yl)glycerol 3-phosphate + CO2 + H2O</text>
        <dbReference type="Rhea" id="RHEA:23476"/>
        <dbReference type="ChEBI" id="CHEBI:15377"/>
        <dbReference type="ChEBI" id="CHEBI:15378"/>
        <dbReference type="ChEBI" id="CHEBI:16526"/>
        <dbReference type="ChEBI" id="CHEBI:58613"/>
        <dbReference type="ChEBI" id="CHEBI:58866"/>
        <dbReference type="EC" id="4.1.1.48"/>
    </reaction>
</comment>
<proteinExistence type="predicted"/>
<dbReference type="AlphaFoldDB" id="A0AA37K4M5"/>
<dbReference type="InterPro" id="IPR013798">
    <property type="entry name" value="Indole-3-glycerol_P_synth_dom"/>
</dbReference>
<comment type="caution">
    <text evidence="10">The sequence shown here is derived from an EMBL/GenBank/DDBJ whole genome shotgun (WGS) entry which is preliminary data.</text>
</comment>
<dbReference type="PANTHER" id="PTHR22854:SF2">
    <property type="entry name" value="INDOLE-3-GLYCEROL-PHOSPHATE SYNTHASE"/>
    <property type="match status" value="1"/>
</dbReference>
<evidence type="ECO:0000256" key="1">
    <source>
        <dbReference type="ARBA" id="ARBA00001633"/>
    </source>
</evidence>
<sequence length="278" mass="30498">MTNYNETTNMKDILQDIIANKRIEVERQKQAVRLQTLLGMGGERLEHPARSMRAALAASSSGIIAEFKRKSPSKGWLHPDAAIADVLPAYEKGGASACSVLTDSNFFGGSLGDLCKARSLVGLPLLRKDFIIDEYQLYQARVMGADAVLLIAACLTPEQCLMFAELAHTLNMEVLLEIHSKEELDHLNPFVDMLGVNNRNLGTFHTDVENSFRLAKAMQTVARERNLSPLLVSESGISTTTTVSNLREAGFHGFLIGETFMKTDVPGDTLAQFIGRLS</sequence>
<evidence type="ECO:0000259" key="9">
    <source>
        <dbReference type="Pfam" id="PF00218"/>
    </source>
</evidence>
<reference evidence="10" key="1">
    <citation type="submission" date="2022-01" db="EMBL/GenBank/DDBJ databases">
        <title>Novel bile acid biosynthetic pathways are enriched in the microbiome of centenarians.</title>
        <authorList>
            <person name="Sato Y."/>
            <person name="Atarashi K."/>
            <person name="Plichta R.D."/>
            <person name="Arai Y."/>
            <person name="Sasajima S."/>
            <person name="Kearney M.S."/>
            <person name="Suda W."/>
            <person name="Takeshita K."/>
            <person name="Sasaki T."/>
            <person name="Okamoto S."/>
            <person name="Skelly N.A."/>
            <person name="Okamura Y."/>
            <person name="Vlamakis H."/>
            <person name="Li Y."/>
            <person name="Tanoue T."/>
            <person name="Takei H."/>
            <person name="Nittono H."/>
            <person name="Narushima S."/>
            <person name="Irie J."/>
            <person name="Itoh H."/>
            <person name="Moriya K."/>
            <person name="Sugiura Y."/>
            <person name="Suematsu M."/>
            <person name="Moritoki N."/>
            <person name="Shibata S."/>
            <person name="Littman R.D."/>
            <person name="Fischbach A.M."/>
            <person name="Uwamino Y."/>
            <person name="Inoue T."/>
            <person name="Honda A."/>
            <person name="Hattori M."/>
            <person name="Murai T."/>
            <person name="Xavier J.R."/>
            <person name="Hirose N."/>
            <person name="Honda K."/>
        </authorList>
    </citation>
    <scope>NUCLEOTIDE SEQUENCE</scope>
    <source>
        <strain evidence="10">CE91-St3</strain>
    </source>
</reference>
<evidence type="ECO:0000256" key="4">
    <source>
        <dbReference type="ARBA" id="ARBA00022605"/>
    </source>
</evidence>
<evidence type="ECO:0000256" key="3">
    <source>
        <dbReference type="ARBA" id="ARBA00012362"/>
    </source>
</evidence>
<dbReference type="EC" id="4.1.1.48" evidence="3"/>
<organism evidence="10 11">
    <name type="scientific">Parabacteroides merdae</name>
    <dbReference type="NCBI Taxonomy" id="46503"/>
    <lineage>
        <taxon>Bacteria</taxon>
        <taxon>Pseudomonadati</taxon>
        <taxon>Bacteroidota</taxon>
        <taxon>Bacteroidia</taxon>
        <taxon>Bacteroidales</taxon>
        <taxon>Tannerellaceae</taxon>
        <taxon>Parabacteroides</taxon>
    </lineage>
</organism>
<dbReference type="EMBL" id="BQNZ01000001">
    <property type="protein sequence ID" value="GKH71203.1"/>
    <property type="molecule type" value="Genomic_DNA"/>
</dbReference>
<evidence type="ECO:0000256" key="8">
    <source>
        <dbReference type="ARBA" id="ARBA00023239"/>
    </source>
</evidence>
<evidence type="ECO:0000256" key="7">
    <source>
        <dbReference type="ARBA" id="ARBA00023141"/>
    </source>
</evidence>
<dbReference type="InterPro" id="IPR013785">
    <property type="entry name" value="Aldolase_TIM"/>
</dbReference>
<comment type="pathway">
    <text evidence="2">Amino-acid biosynthesis; L-tryptophan biosynthesis; L-tryptophan from chorismate: step 4/5.</text>
</comment>
<keyword evidence="4" id="KW-0028">Amino-acid biosynthesis</keyword>
<dbReference type="CDD" id="cd00331">
    <property type="entry name" value="IGPS"/>
    <property type="match status" value="1"/>
</dbReference>
<protein>
    <recommendedName>
        <fullName evidence="3">indole-3-glycerol-phosphate synthase</fullName>
        <ecNumber evidence="3">4.1.1.48</ecNumber>
    </recommendedName>
</protein>
<evidence type="ECO:0000313" key="11">
    <source>
        <dbReference type="Proteomes" id="UP001055114"/>
    </source>
</evidence>
<evidence type="ECO:0000256" key="2">
    <source>
        <dbReference type="ARBA" id="ARBA00004696"/>
    </source>
</evidence>
<evidence type="ECO:0000256" key="5">
    <source>
        <dbReference type="ARBA" id="ARBA00022793"/>
    </source>
</evidence>
<dbReference type="InterPro" id="IPR001468">
    <property type="entry name" value="Indole-3-GlycerolPSynthase_CS"/>
</dbReference>
<dbReference type="InterPro" id="IPR011060">
    <property type="entry name" value="RibuloseP-bd_barrel"/>
</dbReference>
<feature type="domain" description="Indole-3-glycerol phosphate synthase" evidence="9">
    <location>
        <begin position="14"/>
        <end position="264"/>
    </location>
</feature>
<dbReference type="GO" id="GO:0004425">
    <property type="term" value="F:indole-3-glycerol-phosphate synthase activity"/>
    <property type="evidence" value="ECO:0007669"/>
    <property type="project" value="UniProtKB-EC"/>
</dbReference>
<dbReference type="GO" id="GO:0004640">
    <property type="term" value="F:phosphoribosylanthranilate isomerase activity"/>
    <property type="evidence" value="ECO:0007669"/>
    <property type="project" value="TreeGrafter"/>
</dbReference>
<dbReference type="Proteomes" id="UP001055114">
    <property type="component" value="Unassembled WGS sequence"/>
</dbReference>
<accession>A0AA37K4M5</accession>
<gene>
    <name evidence="10" type="primary">trpC</name>
    <name evidence="10" type="ORF">CE91St3_10660</name>
</gene>
<keyword evidence="8" id="KW-0456">Lyase</keyword>
<dbReference type="InterPro" id="IPR045186">
    <property type="entry name" value="Indole-3-glycerol_P_synth"/>
</dbReference>
<evidence type="ECO:0000313" key="10">
    <source>
        <dbReference type="EMBL" id="GKH71203.1"/>
    </source>
</evidence>
<dbReference type="FunFam" id="3.20.20.70:FF:000024">
    <property type="entry name" value="Indole-3-glycerol phosphate synthase"/>
    <property type="match status" value="1"/>
</dbReference>
<dbReference type="Gene3D" id="3.20.20.70">
    <property type="entry name" value="Aldolase class I"/>
    <property type="match status" value="1"/>
</dbReference>
<evidence type="ECO:0000256" key="6">
    <source>
        <dbReference type="ARBA" id="ARBA00022822"/>
    </source>
</evidence>
<keyword evidence="5" id="KW-0210">Decarboxylase</keyword>
<name>A0AA37K4M5_9BACT</name>
<dbReference type="NCBIfam" id="NF001377">
    <property type="entry name" value="PRK00278.2-4"/>
    <property type="match status" value="1"/>
</dbReference>
<keyword evidence="6" id="KW-0822">Tryptophan biosynthesis</keyword>
<dbReference type="PANTHER" id="PTHR22854">
    <property type="entry name" value="TRYPTOPHAN BIOSYNTHESIS PROTEIN"/>
    <property type="match status" value="1"/>
</dbReference>
<keyword evidence="7" id="KW-0057">Aromatic amino acid biosynthesis</keyword>
<dbReference type="SUPFAM" id="SSF51366">
    <property type="entry name" value="Ribulose-phoshate binding barrel"/>
    <property type="match status" value="1"/>
</dbReference>
<dbReference type="GO" id="GO:0000162">
    <property type="term" value="P:L-tryptophan biosynthetic process"/>
    <property type="evidence" value="ECO:0007669"/>
    <property type="project" value="UniProtKB-KW"/>
</dbReference>
<dbReference type="Pfam" id="PF00218">
    <property type="entry name" value="IGPS"/>
    <property type="match status" value="1"/>
</dbReference>